<evidence type="ECO:0000313" key="2">
    <source>
        <dbReference type="Proteomes" id="UP001336250"/>
    </source>
</evidence>
<accession>A0AAW9QJV8</accession>
<organism evidence="1 2">
    <name type="scientific">Aquincola agrisoli</name>
    <dbReference type="NCBI Taxonomy" id="3119538"/>
    <lineage>
        <taxon>Bacteria</taxon>
        <taxon>Pseudomonadati</taxon>
        <taxon>Pseudomonadota</taxon>
        <taxon>Betaproteobacteria</taxon>
        <taxon>Burkholderiales</taxon>
        <taxon>Sphaerotilaceae</taxon>
        <taxon>Aquincola</taxon>
    </lineage>
</organism>
<dbReference type="EMBL" id="JAZIBG010000036">
    <property type="protein sequence ID" value="MEF7615662.1"/>
    <property type="molecule type" value="Genomic_DNA"/>
</dbReference>
<keyword evidence="2" id="KW-1185">Reference proteome</keyword>
<dbReference type="Proteomes" id="UP001336250">
    <property type="component" value="Unassembled WGS sequence"/>
</dbReference>
<reference evidence="1 2" key="1">
    <citation type="submission" date="2024-02" db="EMBL/GenBank/DDBJ databases">
        <title>Genome sequence of Aquincola sp. MAHUQ-54.</title>
        <authorList>
            <person name="Huq M.A."/>
        </authorList>
    </citation>
    <scope>NUCLEOTIDE SEQUENCE [LARGE SCALE GENOMIC DNA]</scope>
    <source>
        <strain evidence="1 2">MAHUQ-54</strain>
    </source>
</reference>
<evidence type="ECO:0000313" key="1">
    <source>
        <dbReference type="EMBL" id="MEF7615662.1"/>
    </source>
</evidence>
<sequence length="122" mass="13349">MTNATRDAGNRRQALRRLATAMCAGVAAPVIAQDKARALREMQIHRVEALGLEIWVENHGVLQGFGATFAGKAQGDAVDVRVFIGQSPGRLPVAMQAYTLRGKLDHLDEPIRRSWGKVKYLA</sequence>
<dbReference type="RefSeq" id="WP_332290967.1">
    <property type="nucleotide sequence ID" value="NZ_JAZIBG010000036.1"/>
</dbReference>
<protein>
    <submittedName>
        <fullName evidence="1">Uncharacterized protein</fullName>
    </submittedName>
</protein>
<proteinExistence type="predicted"/>
<dbReference type="PROSITE" id="PS51318">
    <property type="entry name" value="TAT"/>
    <property type="match status" value="1"/>
</dbReference>
<dbReference type="AlphaFoldDB" id="A0AAW9QJV8"/>
<gene>
    <name evidence="1" type="ORF">V4F39_17235</name>
</gene>
<comment type="caution">
    <text evidence="1">The sequence shown here is derived from an EMBL/GenBank/DDBJ whole genome shotgun (WGS) entry which is preliminary data.</text>
</comment>
<dbReference type="InterPro" id="IPR006311">
    <property type="entry name" value="TAT_signal"/>
</dbReference>
<name>A0AAW9QJV8_9BURK</name>